<keyword evidence="4" id="KW-0804">Transcription</keyword>
<dbReference type="PROSITE" id="PS50932">
    <property type="entry name" value="HTH_LACI_2"/>
    <property type="match status" value="1"/>
</dbReference>
<keyword evidence="1" id="KW-0678">Repressor</keyword>
<accession>A0ABW0W3P2</accession>
<dbReference type="InterPro" id="IPR010982">
    <property type="entry name" value="Lambda_DNA-bd_dom_sf"/>
</dbReference>
<dbReference type="PANTHER" id="PTHR30146:SF148">
    <property type="entry name" value="HTH-TYPE TRANSCRIPTIONAL REPRESSOR PURR-RELATED"/>
    <property type="match status" value="1"/>
</dbReference>
<evidence type="ECO:0000313" key="8">
    <source>
        <dbReference type="Proteomes" id="UP001596047"/>
    </source>
</evidence>
<comment type="caution">
    <text evidence="7">The sequence shown here is derived from an EMBL/GenBank/DDBJ whole genome shotgun (WGS) entry which is preliminary data.</text>
</comment>
<protein>
    <submittedName>
        <fullName evidence="7">LacI family DNA-binding transcriptional regulator</fullName>
    </submittedName>
</protein>
<evidence type="ECO:0000259" key="5">
    <source>
        <dbReference type="PROSITE" id="PS50932"/>
    </source>
</evidence>
<keyword evidence="2" id="KW-0805">Transcription regulation</keyword>
<dbReference type="InterPro" id="IPR046335">
    <property type="entry name" value="LacI/GalR-like_sensor"/>
</dbReference>
<dbReference type="CDD" id="cd06267">
    <property type="entry name" value="PBP1_LacI_sugar_binding-like"/>
    <property type="match status" value="1"/>
</dbReference>
<gene>
    <name evidence="7" type="ORF">ACFPYJ_27570</name>
</gene>
<evidence type="ECO:0000256" key="2">
    <source>
        <dbReference type="ARBA" id="ARBA00023015"/>
    </source>
</evidence>
<dbReference type="InterPro" id="IPR028082">
    <property type="entry name" value="Peripla_BP_I"/>
</dbReference>
<dbReference type="GO" id="GO:0003677">
    <property type="term" value="F:DNA binding"/>
    <property type="evidence" value="ECO:0007669"/>
    <property type="project" value="UniProtKB-KW"/>
</dbReference>
<dbReference type="InterPro" id="IPR000843">
    <property type="entry name" value="HTH_LacI"/>
</dbReference>
<evidence type="ECO:0000259" key="6">
    <source>
        <dbReference type="PROSITE" id="PS50943"/>
    </source>
</evidence>
<feature type="domain" description="HTH lacI-type" evidence="5">
    <location>
        <begin position="10"/>
        <end position="60"/>
    </location>
</feature>
<sequence length="349" mass="38646">MKNNEINSVEIAKRAGVSRSTVSRVINNYPNVPPETREKVMKVIQQYNYFPNVSAQVLAGKITKTIGLFLIEKGEVASDVLTNTLVVSVIENASAAGYYVLTNIIRNTQDEEAVKGVKEIFYQRRINGGVFIGAANHEPLIEELIQDGFVVAVVDQELKEKSESNRIIVNFDNDLGMQQAVDYLVSLNHRKIGVINGDMLRQSGPSKYEGYLKAMKQHGLSIRPEWVLPGDFNEHSGYQAAKALMEQGGDKPTAIIAANDSVAFGAMKAFKEKGIQIPEDISVIGFDDHPISSMYHPALTTIKVDFKEMMSELTSALIRHIEQGIDECQAFRIGCSLVIRDSCRAIQPK</sequence>
<proteinExistence type="predicted"/>
<evidence type="ECO:0000256" key="3">
    <source>
        <dbReference type="ARBA" id="ARBA00023125"/>
    </source>
</evidence>
<dbReference type="Proteomes" id="UP001596047">
    <property type="component" value="Unassembled WGS sequence"/>
</dbReference>
<dbReference type="Gene3D" id="1.10.260.40">
    <property type="entry name" value="lambda repressor-like DNA-binding domains"/>
    <property type="match status" value="1"/>
</dbReference>
<dbReference type="SMART" id="SM00354">
    <property type="entry name" value="HTH_LACI"/>
    <property type="match status" value="1"/>
</dbReference>
<dbReference type="SUPFAM" id="SSF53822">
    <property type="entry name" value="Periplasmic binding protein-like I"/>
    <property type="match status" value="1"/>
</dbReference>
<evidence type="ECO:0000256" key="1">
    <source>
        <dbReference type="ARBA" id="ARBA00022491"/>
    </source>
</evidence>
<dbReference type="CDD" id="cd01392">
    <property type="entry name" value="HTH_LacI"/>
    <property type="match status" value="1"/>
</dbReference>
<evidence type="ECO:0000313" key="7">
    <source>
        <dbReference type="EMBL" id="MFC5652798.1"/>
    </source>
</evidence>
<dbReference type="Pfam" id="PF00356">
    <property type="entry name" value="LacI"/>
    <property type="match status" value="1"/>
</dbReference>
<dbReference type="PROSITE" id="PS50943">
    <property type="entry name" value="HTH_CROC1"/>
    <property type="match status" value="1"/>
</dbReference>
<dbReference type="Pfam" id="PF13377">
    <property type="entry name" value="Peripla_BP_3"/>
    <property type="match status" value="1"/>
</dbReference>
<evidence type="ECO:0000256" key="4">
    <source>
        <dbReference type="ARBA" id="ARBA00023163"/>
    </source>
</evidence>
<dbReference type="EMBL" id="JBHSOW010000106">
    <property type="protein sequence ID" value="MFC5652798.1"/>
    <property type="molecule type" value="Genomic_DNA"/>
</dbReference>
<dbReference type="RefSeq" id="WP_379191452.1">
    <property type="nucleotide sequence ID" value="NZ_JBHSOW010000106.1"/>
</dbReference>
<feature type="domain" description="HTH cro/C1-type" evidence="6">
    <location>
        <begin position="10"/>
        <end position="50"/>
    </location>
</feature>
<dbReference type="SUPFAM" id="SSF47413">
    <property type="entry name" value="lambda repressor-like DNA-binding domains"/>
    <property type="match status" value="1"/>
</dbReference>
<dbReference type="PANTHER" id="PTHR30146">
    <property type="entry name" value="LACI-RELATED TRANSCRIPTIONAL REPRESSOR"/>
    <property type="match status" value="1"/>
</dbReference>
<organism evidence="7 8">
    <name type="scientific">Paenibacillus solisilvae</name>
    <dbReference type="NCBI Taxonomy" id="2486751"/>
    <lineage>
        <taxon>Bacteria</taxon>
        <taxon>Bacillati</taxon>
        <taxon>Bacillota</taxon>
        <taxon>Bacilli</taxon>
        <taxon>Bacillales</taxon>
        <taxon>Paenibacillaceae</taxon>
        <taxon>Paenibacillus</taxon>
    </lineage>
</organism>
<name>A0ABW0W3P2_9BACL</name>
<dbReference type="Gene3D" id="3.40.50.2300">
    <property type="match status" value="2"/>
</dbReference>
<keyword evidence="8" id="KW-1185">Reference proteome</keyword>
<keyword evidence="3 7" id="KW-0238">DNA-binding</keyword>
<dbReference type="InterPro" id="IPR001387">
    <property type="entry name" value="Cro/C1-type_HTH"/>
</dbReference>
<reference evidence="8" key="1">
    <citation type="journal article" date="2019" name="Int. J. Syst. Evol. Microbiol.">
        <title>The Global Catalogue of Microorganisms (GCM) 10K type strain sequencing project: providing services to taxonomists for standard genome sequencing and annotation.</title>
        <authorList>
            <consortium name="The Broad Institute Genomics Platform"/>
            <consortium name="The Broad Institute Genome Sequencing Center for Infectious Disease"/>
            <person name="Wu L."/>
            <person name="Ma J."/>
        </authorList>
    </citation>
    <scope>NUCLEOTIDE SEQUENCE [LARGE SCALE GENOMIC DNA]</scope>
    <source>
        <strain evidence="8">CGMCC 1.3240</strain>
    </source>
</reference>